<dbReference type="InterPro" id="IPR036388">
    <property type="entry name" value="WH-like_DNA-bd_sf"/>
</dbReference>
<organism evidence="1 2">
    <name type="scientific">Nocardia uniformis</name>
    <dbReference type="NCBI Taxonomy" id="53432"/>
    <lineage>
        <taxon>Bacteria</taxon>
        <taxon>Bacillati</taxon>
        <taxon>Actinomycetota</taxon>
        <taxon>Actinomycetes</taxon>
        <taxon>Mycobacteriales</taxon>
        <taxon>Nocardiaceae</taxon>
        <taxon>Nocardia</taxon>
    </lineage>
</organism>
<dbReference type="Gene3D" id="1.10.10.10">
    <property type="entry name" value="Winged helix-like DNA-binding domain superfamily/Winged helix DNA-binding domain"/>
    <property type="match status" value="1"/>
</dbReference>
<dbReference type="SUPFAM" id="SSF46785">
    <property type="entry name" value="Winged helix' DNA-binding domain"/>
    <property type="match status" value="1"/>
</dbReference>
<comment type="caution">
    <text evidence="1">The sequence shown here is derived from an EMBL/GenBank/DDBJ whole genome shotgun (WGS) entry which is preliminary data.</text>
</comment>
<dbReference type="InterPro" id="IPR036390">
    <property type="entry name" value="WH_DNA-bd_sf"/>
</dbReference>
<name>A0A849C3C2_9NOCA</name>
<dbReference type="AlphaFoldDB" id="A0A849C3C2"/>
<evidence type="ECO:0000313" key="2">
    <source>
        <dbReference type="Proteomes" id="UP000586827"/>
    </source>
</evidence>
<gene>
    <name evidence="1" type="ORF">HLB23_25455</name>
</gene>
<evidence type="ECO:0000313" key="1">
    <source>
        <dbReference type="EMBL" id="NNH73162.1"/>
    </source>
</evidence>
<accession>A0A849C3C2</accession>
<dbReference type="RefSeq" id="WP_157553393.1">
    <property type="nucleotide sequence ID" value="NZ_JABELX010000009.1"/>
</dbReference>
<keyword evidence="2" id="KW-1185">Reference proteome</keyword>
<sequence>MLVWRRISGAGLVAELAVLSVLEPGGLLTVRQLAAQTQLSGFTTRTAVEFMHDRGMIVPGPGREKRWCITDVGRATLAQARHRRPGEDTR</sequence>
<dbReference type="EMBL" id="JABELX010000009">
    <property type="protein sequence ID" value="NNH73162.1"/>
    <property type="molecule type" value="Genomic_DNA"/>
</dbReference>
<proteinExistence type="predicted"/>
<protein>
    <submittedName>
        <fullName evidence="1">Uncharacterized protein</fullName>
    </submittedName>
</protein>
<dbReference type="Proteomes" id="UP000586827">
    <property type="component" value="Unassembled WGS sequence"/>
</dbReference>
<reference evidence="1 2" key="1">
    <citation type="submission" date="2020-05" db="EMBL/GenBank/DDBJ databases">
        <title>MicrobeNet Type strains.</title>
        <authorList>
            <person name="Nicholson A.C."/>
        </authorList>
    </citation>
    <scope>NUCLEOTIDE SEQUENCE [LARGE SCALE GENOMIC DNA]</scope>
    <source>
        <strain evidence="1 2">JCM 3224</strain>
    </source>
</reference>